<dbReference type="PANTHER" id="PTHR19961">
    <property type="entry name" value="FIMBRIN/PLASTIN"/>
    <property type="match status" value="1"/>
</dbReference>
<dbReference type="Pfam" id="PF00307">
    <property type="entry name" value="CH"/>
    <property type="match status" value="4"/>
</dbReference>
<evidence type="ECO:0000259" key="7">
    <source>
        <dbReference type="PROSITE" id="PS50021"/>
    </source>
</evidence>
<dbReference type="GO" id="GO:0051639">
    <property type="term" value="P:actin filament network formation"/>
    <property type="evidence" value="ECO:0007669"/>
    <property type="project" value="TreeGrafter"/>
</dbReference>
<dbReference type="GO" id="GO:0005737">
    <property type="term" value="C:cytoplasm"/>
    <property type="evidence" value="ECO:0007669"/>
    <property type="project" value="TreeGrafter"/>
</dbReference>
<dbReference type="Proteomes" id="UP000701853">
    <property type="component" value="Chromosome 11"/>
</dbReference>
<dbReference type="FunFam" id="1.10.418.10:FF:000045">
    <property type="entry name" value="Fimbrin-1 isoform A"/>
    <property type="match status" value="1"/>
</dbReference>
<dbReference type="InterPro" id="IPR001715">
    <property type="entry name" value="CH_dom"/>
</dbReference>
<dbReference type="GO" id="GO:0051015">
    <property type="term" value="F:actin filament binding"/>
    <property type="evidence" value="ECO:0007669"/>
    <property type="project" value="InterPro"/>
</dbReference>
<dbReference type="PROSITE" id="PS00020">
    <property type="entry name" value="ACTININ_2"/>
    <property type="match status" value="1"/>
</dbReference>
<dbReference type="PROSITE" id="PS50021">
    <property type="entry name" value="CH"/>
    <property type="match status" value="4"/>
</dbReference>
<dbReference type="OrthoDB" id="431378at2759"/>
<organism evidence="8 9">
    <name type="scientific">Gossypium anomalum</name>
    <dbReference type="NCBI Taxonomy" id="47600"/>
    <lineage>
        <taxon>Eukaryota</taxon>
        <taxon>Viridiplantae</taxon>
        <taxon>Streptophyta</taxon>
        <taxon>Embryophyta</taxon>
        <taxon>Tracheophyta</taxon>
        <taxon>Spermatophyta</taxon>
        <taxon>Magnoliopsida</taxon>
        <taxon>eudicotyledons</taxon>
        <taxon>Gunneridae</taxon>
        <taxon>Pentapetalae</taxon>
        <taxon>rosids</taxon>
        <taxon>malvids</taxon>
        <taxon>Malvales</taxon>
        <taxon>Malvaceae</taxon>
        <taxon>Malvoideae</taxon>
        <taxon>Gossypium</taxon>
    </lineage>
</organism>
<dbReference type="PANTHER" id="PTHR19961:SF62">
    <property type="entry name" value="FIMBRIN-1"/>
    <property type="match status" value="1"/>
</dbReference>
<dbReference type="FunFam" id="1.10.418.10:FF:000031">
    <property type="entry name" value="Fimbrin-2 like"/>
    <property type="match status" value="1"/>
</dbReference>
<keyword evidence="5" id="KW-0963">Cytoplasm</keyword>
<evidence type="ECO:0000313" key="8">
    <source>
        <dbReference type="EMBL" id="KAG8479340.1"/>
    </source>
</evidence>
<feature type="region of interest" description="Disordered" evidence="6">
    <location>
        <begin position="638"/>
        <end position="669"/>
    </location>
</feature>
<dbReference type="SMART" id="SM00033">
    <property type="entry name" value="CH"/>
    <property type="match status" value="4"/>
</dbReference>
<sequence>MSRFEGVTVSDRALQNQFMPIEFRNLKTKFVSVKNKDGKVKVGDLPPLMVKLKALSSAFTEDEIKQKLGESYDDMSNEIDFETFLREYLNLQGQAKEKSGGQKNSSSVLKTSSATTLVESEKATYVRHINIYLADDPFLKQFLPMDPASNDLFNLAKDGLINVAVSGTIDERAINTKKVLNLWERNENHTLALNSAKAIGCTVVNIGTQDLVEGRPTLLLGLISQIIKIQLLADLNLKKTPQLVEVLDDGNGDIEELMALAPEKVLLKWMNFHLKKGGYEKTDAKAYAFLLNVLAPEYCNPLTLDTKDATERAKLVLDHAERMGCKRYLSPEDIVEGWTNLNLAFVAQIFHERNGLSVDSKKISFAERITDDVQLSRDERCFRLWMNSLGVENYVNNVFEDVRNGWVLLEVLDKVAPGSVNWKQATKPPIKFPFRKVENCNQVVMIGEMLKFSIVNLGGNDIVQGNKKTHNRILLGIKLSYVNLLSFNIEKRSLLKVDYMCCSFLMAIDESLRSRSRGKDITDSYIINWANRKIKSTGRSRQIESFKDKSLSSGLFFLELLSAVEPRVVNWNLVTKGESDEEKKLNATYIISVARKIGCSIFLLPEDIMEVNQKMMLTLTASIMYWCLQNSPEECETSNGYSSTYASDASSPAPSVNGEDESSSLCSEVPSLTIDDAASDITVSSSQFENGESTTVE</sequence>
<reference evidence="8 9" key="1">
    <citation type="journal article" date="2021" name="bioRxiv">
        <title>The Gossypium anomalum genome as a resource for cotton improvement and evolutionary analysis of hybrid incompatibility.</title>
        <authorList>
            <person name="Grover C.E."/>
            <person name="Yuan D."/>
            <person name="Arick M.A."/>
            <person name="Miller E.R."/>
            <person name="Hu G."/>
            <person name="Peterson D.G."/>
            <person name="Wendel J.F."/>
            <person name="Udall J.A."/>
        </authorList>
    </citation>
    <scope>NUCLEOTIDE SEQUENCE [LARGE SCALE GENOMIC DNA]</scope>
    <source>
        <strain evidence="8">JFW-Udall</strain>
        <tissue evidence="8">Leaf</tissue>
    </source>
</reference>
<dbReference type="InterPro" id="IPR001589">
    <property type="entry name" value="Actinin_actin-bd_CS"/>
</dbReference>
<evidence type="ECO:0000256" key="4">
    <source>
        <dbReference type="ARBA" id="ARBA00023203"/>
    </source>
</evidence>
<feature type="domain" description="Calponin-homology (CH)" evidence="7">
    <location>
        <begin position="376"/>
        <end position="482"/>
    </location>
</feature>
<feature type="domain" description="Calponin-homology (CH)" evidence="7">
    <location>
        <begin position="520"/>
        <end position="628"/>
    </location>
</feature>
<feature type="region of interest" description="Disordered" evidence="6">
    <location>
        <begin position="678"/>
        <end position="697"/>
    </location>
</feature>
<comment type="subunit">
    <text evidence="2">Interacts with F-actin.</text>
</comment>
<feature type="compositionally biased region" description="Polar residues" evidence="6">
    <location>
        <begin position="638"/>
        <end position="654"/>
    </location>
</feature>
<evidence type="ECO:0000313" key="9">
    <source>
        <dbReference type="Proteomes" id="UP000701853"/>
    </source>
</evidence>
<dbReference type="GO" id="GO:0005884">
    <property type="term" value="C:actin filament"/>
    <property type="evidence" value="ECO:0007669"/>
    <property type="project" value="TreeGrafter"/>
</dbReference>
<keyword evidence="5" id="KW-0206">Cytoskeleton</keyword>
<evidence type="ECO:0000256" key="6">
    <source>
        <dbReference type="SAM" id="MobiDB-lite"/>
    </source>
</evidence>
<comment type="subcellular location">
    <subcellularLocation>
        <location evidence="1">Cytoplasm</location>
        <location evidence="1">Cytoskeleton</location>
    </subcellularLocation>
</comment>
<dbReference type="InterPro" id="IPR039959">
    <property type="entry name" value="Fimbrin/Plastin"/>
</dbReference>
<dbReference type="Gene3D" id="1.10.418.10">
    <property type="entry name" value="Calponin-like domain"/>
    <property type="match status" value="4"/>
</dbReference>
<name>A0A8J5YI23_9ROSI</name>
<dbReference type="GO" id="GO:0051017">
    <property type="term" value="P:actin filament bundle assembly"/>
    <property type="evidence" value="ECO:0007669"/>
    <property type="project" value="InterPro"/>
</dbReference>
<keyword evidence="4" id="KW-0009">Actin-binding</keyword>
<dbReference type="SUPFAM" id="SSF47576">
    <property type="entry name" value="Calponin-homology domain, CH-domain"/>
    <property type="match status" value="1"/>
</dbReference>
<comment type="caution">
    <text evidence="8">The sequence shown here is derived from an EMBL/GenBank/DDBJ whole genome shotgun (WGS) entry which is preliminary data.</text>
</comment>
<protein>
    <recommendedName>
        <fullName evidence="7">Calponin-homology (CH) domain-containing protein</fullName>
    </recommendedName>
</protein>
<evidence type="ECO:0000256" key="1">
    <source>
        <dbReference type="ARBA" id="ARBA00004245"/>
    </source>
</evidence>
<evidence type="ECO:0000256" key="2">
    <source>
        <dbReference type="ARBA" id="ARBA00011385"/>
    </source>
</evidence>
<feature type="domain" description="Calponin-homology (CH)" evidence="7">
    <location>
        <begin position="260"/>
        <end position="354"/>
    </location>
</feature>
<dbReference type="AlphaFoldDB" id="A0A8J5YI23"/>
<feature type="compositionally biased region" description="Polar residues" evidence="6">
    <location>
        <begin position="681"/>
        <end position="697"/>
    </location>
</feature>
<feature type="domain" description="Calponin-homology (CH)" evidence="7">
    <location>
        <begin position="119"/>
        <end position="231"/>
    </location>
</feature>
<dbReference type="GO" id="GO:0032432">
    <property type="term" value="C:actin filament bundle"/>
    <property type="evidence" value="ECO:0007669"/>
    <property type="project" value="TreeGrafter"/>
</dbReference>
<dbReference type="InterPro" id="IPR036872">
    <property type="entry name" value="CH_dom_sf"/>
</dbReference>
<gene>
    <name evidence="8" type="ORF">CXB51_029137</name>
</gene>
<proteinExistence type="predicted"/>
<accession>A0A8J5YI23</accession>
<evidence type="ECO:0000256" key="3">
    <source>
        <dbReference type="ARBA" id="ARBA00022737"/>
    </source>
</evidence>
<dbReference type="EMBL" id="JAHUZN010000011">
    <property type="protein sequence ID" value="KAG8479340.1"/>
    <property type="molecule type" value="Genomic_DNA"/>
</dbReference>
<keyword evidence="3" id="KW-0677">Repeat</keyword>
<keyword evidence="9" id="KW-1185">Reference proteome</keyword>
<evidence type="ECO:0000256" key="5">
    <source>
        <dbReference type="ARBA" id="ARBA00023212"/>
    </source>
</evidence>